<dbReference type="Proteomes" id="UP000636479">
    <property type="component" value="Unassembled WGS sequence"/>
</dbReference>
<organism evidence="1 2">
    <name type="scientific">Mycena indigotica</name>
    <dbReference type="NCBI Taxonomy" id="2126181"/>
    <lineage>
        <taxon>Eukaryota</taxon>
        <taxon>Fungi</taxon>
        <taxon>Dikarya</taxon>
        <taxon>Basidiomycota</taxon>
        <taxon>Agaricomycotina</taxon>
        <taxon>Agaricomycetes</taxon>
        <taxon>Agaricomycetidae</taxon>
        <taxon>Agaricales</taxon>
        <taxon>Marasmiineae</taxon>
        <taxon>Mycenaceae</taxon>
        <taxon>Mycena</taxon>
    </lineage>
</organism>
<evidence type="ECO:0000313" key="2">
    <source>
        <dbReference type="Proteomes" id="UP000636479"/>
    </source>
</evidence>
<reference evidence="1" key="1">
    <citation type="submission" date="2020-05" db="EMBL/GenBank/DDBJ databases">
        <title>Mycena genomes resolve the evolution of fungal bioluminescence.</title>
        <authorList>
            <person name="Tsai I.J."/>
        </authorList>
    </citation>
    <scope>NUCLEOTIDE SEQUENCE</scope>
    <source>
        <strain evidence="1">171206Taipei</strain>
    </source>
</reference>
<name>A0A8H6VP53_9AGAR</name>
<proteinExistence type="predicted"/>
<accession>A0A8H6VP53</accession>
<dbReference type="GeneID" id="59353008"/>
<protein>
    <submittedName>
        <fullName evidence="1">Uncharacterized protein</fullName>
    </submittedName>
</protein>
<dbReference type="RefSeq" id="XP_037213084.1">
    <property type="nucleotide sequence ID" value="XM_037370492.1"/>
</dbReference>
<evidence type="ECO:0000313" key="1">
    <source>
        <dbReference type="EMBL" id="KAF7288932.1"/>
    </source>
</evidence>
<keyword evidence="2" id="KW-1185">Reference proteome</keyword>
<dbReference type="AlphaFoldDB" id="A0A8H6VP53"/>
<dbReference type="EMBL" id="JACAZF010000018">
    <property type="protein sequence ID" value="KAF7288932.1"/>
    <property type="molecule type" value="Genomic_DNA"/>
</dbReference>
<sequence>MVEVGQDSLGLYQKLVIWGIIDVGRHHKPRSLLSNVVAPTTCDQSCRLGIVATILSNAVYAVYGGLPARSRSQLLTADFEQHAARRDVARIPVPTRTVFSETNPFRHNCYQQSWIFYSFLPTTVALPKLNADDRTPERA</sequence>
<gene>
    <name evidence="1" type="ORF">MIND_01409500</name>
</gene>
<comment type="caution">
    <text evidence="1">The sequence shown here is derived from an EMBL/GenBank/DDBJ whole genome shotgun (WGS) entry which is preliminary data.</text>
</comment>